<reference evidence="3" key="1">
    <citation type="journal article" date="2019" name="Int. J. Syst. Evol. Microbiol.">
        <title>The Global Catalogue of Microorganisms (GCM) 10K type strain sequencing project: providing services to taxonomists for standard genome sequencing and annotation.</title>
        <authorList>
            <consortium name="The Broad Institute Genomics Platform"/>
            <consortium name="The Broad Institute Genome Sequencing Center for Infectious Disease"/>
            <person name="Wu L."/>
            <person name="Ma J."/>
        </authorList>
    </citation>
    <scope>NUCLEOTIDE SEQUENCE [LARGE SCALE GENOMIC DNA]</scope>
    <source>
        <strain evidence="3">NBRC 112299</strain>
    </source>
</reference>
<accession>A0ABQ6IJ09</accession>
<dbReference type="PANTHER" id="PTHR43099:SF6">
    <property type="entry name" value="UPF0053 PROTEIN RV1842C"/>
    <property type="match status" value="1"/>
</dbReference>
<dbReference type="InterPro" id="IPR002550">
    <property type="entry name" value="CNNM"/>
</dbReference>
<feature type="domain" description="CNNM transmembrane" evidence="1">
    <location>
        <begin position="10"/>
        <end position="55"/>
    </location>
</feature>
<protein>
    <recommendedName>
        <fullName evidence="1">CNNM transmembrane domain-containing protein</fullName>
    </recommendedName>
</protein>
<evidence type="ECO:0000313" key="2">
    <source>
        <dbReference type="EMBL" id="GMA37290.1"/>
    </source>
</evidence>
<dbReference type="InterPro" id="IPR051676">
    <property type="entry name" value="UPF0053_domain"/>
</dbReference>
<gene>
    <name evidence="2" type="ORF">GCM10025876_34940</name>
</gene>
<dbReference type="Pfam" id="PF01595">
    <property type="entry name" value="CNNM"/>
    <property type="match status" value="1"/>
</dbReference>
<dbReference type="EMBL" id="BSUN01000001">
    <property type="protein sequence ID" value="GMA37290.1"/>
    <property type="molecule type" value="Genomic_DNA"/>
</dbReference>
<dbReference type="PANTHER" id="PTHR43099">
    <property type="entry name" value="UPF0053 PROTEIN YRKA"/>
    <property type="match status" value="1"/>
</dbReference>
<comment type="caution">
    <text evidence="2">The sequence shown here is derived from an EMBL/GenBank/DDBJ whole genome shotgun (WGS) entry which is preliminary data.</text>
</comment>
<dbReference type="RefSeq" id="WP_284329040.1">
    <property type="nucleotide sequence ID" value="NZ_BSUN01000001.1"/>
</dbReference>
<name>A0ABQ6IJ09_9MICO</name>
<evidence type="ECO:0000313" key="3">
    <source>
        <dbReference type="Proteomes" id="UP001157125"/>
    </source>
</evidence>
<proteinExistence type="predicted"/>
<evidence type="ECO:0000259" key="1">
    <source>
        <dbReference type="Pfam" id="PF01595"/>
    </source>
</evidence>
<dbReference type="Proteomes" id="UP001157125">
    <property type="component" value="Unassembled WGS sequence"/>
</dbReference>
<sequence>MTEAWLLLGLVVLLIGANALFVAAEFAFMTVDRPSVDREAASGDKRARSLKAAITTLSTEPVRRSAWASR</sequence>
<keyword evidence="3" id="KW-1185">Reference proteome</keyword>
<organism evidence="2 3">
    <name type="scientific">Demequina litorisediminis</name>
    <dbReference type="NCBI Taxonomy" id="1849022"/>
    <lineage>
        <taxon>Bacteria</taxon>
        <taxon>Bacillati</taxon>
        <taxon>Actinomycetota</taxon>
        <taxon>Actinomycetes</taxon>
        <taxon>Micrococcales</taxon>
        <taxon>Demequinaceae</taxon>
        <taxon>Demequina</taxon>
    </lineage>
</organism>